<protein>
    <submittedName>
        <fullName evidence="1">Uncharacterized protein</fullName>
    </submittedName>
</protein>
<keyword evidence="2" id="KW-1185">Reference proteome</keyword>
<reference evidence="1" key="1">
    <citation type="journal article" date="2025" name="Int. J. Syst. Evol. Microbiol.">
        <title>Inconstantimicrobium mannanitabidum sp. nov., a novel member of the family Clostridiaceae isolated from anoxic soil under the treatment of reductive soil disinfestation.</title>
        <authorList>
            <person name="Ueki A."/>
            <person name="Tonouchi A."/>
            <person name="Honma S."/>
            <person name="Kaku N."/>
            <person name="Ueki K."/>
        </authorList>
    </citation>
    <scope>NUCLEOTIDE SEQUENCE</scope>
    <source>
        <strain evidence="1">TW13</strain>
    </source>
</reference>
<accession>A0ACB5RAQ1</accession>
<dbReference type="Proteomes" id="UP001058074">
    <property type="component" value="Unassembled WGS sequence"/>
</dbReference>
<evidence type="ECO:0000313" key="2">
    <source>
        <dbReference type="Proteomes" id="UP001058074"/>
    </source>
</evidence>
<name>A0ACB5RAQ1_9CLOT</name>
<evidence type="ECO:0000313" key="1">
    <source>
        <dbReference type="EMBL" id="GKX66073.1"/>
    </source>
</evidence>
<comment type="caution">
    <text evidence="1">The sequence shown here is derived from an EMBL/GenBank/DDBJ whole genome shotgun (WGS) entry which is preliminary data.</text>
</comment>
<gene>
    <name evidence="1" type="ORF">rsdtw13_13310</name>
</gene>
<dbReference type="EMBL" id="BROD01000001">
    <property type="protein sequence ID" value="GKX66073.1"/>
    <property type="molecule type" value="Genomic_DNA"/>
</dbReference>
<proteinExistence type="predicted"/>
<organism evidence="1 2">
    <name type="scientific">Inconstantimicrobium mannanitabidum</name>
    <dbReference type="NCBI Taxonomy" id="1604901"/>
    <lineage>
        <taxon>Bacteria</taxon>
        <taxon>Bacillati</taxon>
        <taxon>Bacillota</taxon>
        <taxon>Clostridia</taxon>
        <taxon>Eubacteriales</taxon>
        <taxon>Clostridiaceae</taxon>
        <taxon>Inconstantimicrobium</taxon>
    </lineage>
</organism>
<sequence>MLDRFLSSEIEYTKKFAETYEDDEIIRFRDISLKDMYMHNFTLIKSKVSKDDFRKIIIQELEKRKSEDADFLRIECNFPIDDMDINEFPLVPEVTKYDYLYIEPKMSEYLHIKKNCIVKKALSGEVLNDGIKVDVLANEAAMSNEFACKRILRKSEVFKKLDSNLDLYVCYDNGIAIGDCELMINNEISKIEDFDIIKQYQRKGFGTSVLKYLLQESKEKNVEFAYLITNSAGTAKDMYKKCGFKKAGEKTELFFQLS</sequence>